<evidence type="ECO:0000259" key="2">
    <source>
        <dbReference type="PROSITE" id="PS50943"/>
    </source>
</evidence>
<dbReference type="CDD" id="cd00093">
    <property type="entry name" value="HTH_XRE"/>
    <property type="match status" value="1"/>
</dbReference>
<dbReference type="InterPro" id="IPR013762">
    <property type="entry name" value="Integrase-like_cat_sf"/>
</dbReference>
<dbReference type="SUPFAM" id="SSF47413">
    <property type="entry name" value="lambda repressor-like DNA-binding domains"/>
    <property type="match status" value="1"/>
</dbReference>
<dbReference type="Proteomes" id="UP000287173">
    <property type="component" value="Unassembled WGS sequence"/>
</dbReference>
<feature type="domain" description="HTH cro/C1-type" evidence="2">
    <location>
        <begin position="110"/>
        <end position="165"/>
    </location>
</feature>
<dbReference type="SUPFAM" id="SSF56349">
    <property type="entry name" value="DNA breaking-rejoining enzymes"/>
    <property type="match status" value="1"/>
</dbReference>
<keyword evidence="1" id="KW-0233">DNA recombination</keyword>
<dbReference type="RefSeq" id="WP_126218955.1">
    <property type="nucleotide sequence ID" value="NZ_PEMG01000476.1"/>
</dbReference>
<comment type="caution">
    <text evidence="3">The sequence shown here is derived from an EMBL/GenBank/DDBJ whole genome shotgun (WGS) entry which is preliminary data.</text>
</comment>
<dbReference type="InterPro" id="IPR010982">
    <property type="entry name" value="Lambda_DNA-bd_dom_sf"/>
</dbReference>
<dbReference type="SMART" id="SM00530">
    <property type="entry name" value="HTH_XRE"/>
    <property type="match status" value="1"/>
</dbReference>
<dbReference type="InterPro" id="IPR001387">
    <property type="entry name" value="Cro/C1-type_HTH"/>
</dbReference>
<gene>
    <name evidence="3" type="ORF">CSW30_14525</name>
</gene>
<dbReference type="InterPro" id="IPR011010">
    <property type="entry name" value="DNA_brk_join_enz"/>
</dbReference>
<dbReference type="Gene3D" id="1.10.443.10">
    <property type="entry name" value="Intergrase catalytic core"/>
    <property type="match status" value="1"/>
</dbReference>
<dbReference type="EMBL" id="PEMG01000476">
    <property type="protein sequence ID" value="RTI03813.1"/>
    <property type="molecule type" value="Genomic_DNA"/>
</dbReference>
<protein>
    <recommendedName>
        <fullName evidence="2">HTH cro/C1-type domain-containing protein</fullName>
    </recommendedName>
</protein>
<name>A0A430UKI5_THESC</name>
<organism evidence="3 4">
    <name type="scientific">Thermus scotoductus</name>
    <dbReference type="NCBI Taxonomy" id="37636"/>
    <lineage>
        <taxon>Bacteria</taxon>
        <taxon>Thermotogati</taxon>
        <taxon>Deinococcota</taxon>
        <taxon>Deinococci</taxon>
        <taxon>Thermales</taxon>
        <taxon>Thermaceae</taxon>
        <taxon>Thermus</taxon>
    </lineage>
</organism>
<proteinExistence type="predicted"/>
<evidence type="ECO:0000256" key="1">
    <source>
        <dbReference type="ARBA" id="ARBA00023172"/>
    </source>
</evidence>
<dbReference type="Pfam" id="PF13560">
    <property type="entry name" value="HTH_31"/>
    <property type="match status" value="1"/>
</dbReference>
<accession>A0A430UKI5</accession>
<dbReference type="AlphaFoldDB" id="A0A430UKI5"/>
<dbReference type="GO" id="GO:0003677">
    <property type="term" value="F:DNA binding"/>
    <property type="evidence" value="ECO:0007669"/>
    <property type="project" value="InterPro"/>
</dbReference>
<dbReference type="PROSITE" id="PS50943">
    <property type="entry name" value="HTH_CROC1"/>
    <property type="match status" value="1"/>
</dbReference>
<evidence type="ECO:0000313" key="4">
    <source>
        <dbReference type="Proteomes" id="UP000287173"/>
    </source>
</evidence>
<dbReference type="GO" id="GO:0015074">
    <property type="term" value="P:DNA integration"/>
    <property type="evidence" value="ECO:0007669"/>
    <property type="project" value="InterPro"/>
</dbReference>
<dbReference type="GO" id="GO:0006310">
    <property type="term" value="P:DNA recombination"/>
    <property type="evidence" value="ECO:0007669"/>
    <property type="project" value="UniProtKB-KW"/>
</dbReference>
<reference evidence="3 4" key="1">
    <citation type="journal article" date="2019" name="Extremophiles">
        <title>Biogeography of thermophiles and predominance of Thermus scotoductus in domestic water heaters.</title>
        <authorList>
            <person name="Wilpiszeski R.L."/>
            <person name="Zhang Z."/>
            <person name="House C.H."/>
        </authorList>
    </citation>
    <scope>NUCLEOTIDE SEQUENCE [LARGE SCALE GENOMIC DNA]</scope>
    <source>
        <strain evidence="3 4">17_S17</strain>
    </source>
</reference>
<evidence type="ECO:0000313" key="3">
    <source>
        <dbReference type="EMBL" id="RTI03813.1"/>
    </source>
</evidence>
<sequence>MGIPKKPAVLPQGDPIEAIAQEIVKADKGGRAYASHFRRLARIKDFASRAELVAWLAGLSDKDIDSLAKQLQKVEGRPRPHFTAAMKLARSLAQREAEEASMPAEFPEALRWAMSRAGMGVDKLAREVGLSGSTIRGWLKGRNRPTSKERIERIEEALGLSPGALTSRVRRWEVKDTGVYKEGATGRLAEIGSTFLRLAAQARYGKPVADLSPEERAALRGELLALWGRRSERQIRTKIAKETPFSLPFDRWPDGVKEGWKKYEMWAGSEQGSQKAVEASLKMGSIPRRRVRQATLSMRRGEVEKFLGYLVQERGFSLEDLSLDLLGDYDLVWGYLNWRWKRFEGSGVAQVTRSDEKFLDAILHLIRKGFIKGDLERFRELRRVVGHHKVENPGYHNVEPLLEEENPLDWVRRGIAFMLEDLASRVGDLLDPSLEGKSRHEKGEVAALYRDALIWWAMSIHPLRARHWYGARIDWEGLDRLDQRGNLYRDPEGRYHLLYRPEEFKNQHSAVFRHQRDRPLLFPLDEDLPPFEMAVGGVHYRLNSLMDTYLRVVHPLLAQVQGDRNILFPGLYSPKALHKMFKRRSPYVLALPGVPRGLRPFGPHSMRHIVATTAVKRTKSLEHAANLLLDSIQMVQHHYARFLPEDRYRASLVALHGRSK</sequence>
<dbReference type="Gene3D" id="1.10.260.40">
    <property type="entry name" value="lambda repressor-like DNA-binding domains"/>
    <property type="match status" value="1"/>
</dbReference>